<evidence type="ECO:0000313" key="3">
    <source>
        <dbReference type="Proteomes" id="UP000614601"/>
    </source>
</evidence>
<dbReference type="PANTHER" id="PTHR34851">
    <property type="entry name" value="PROTEIN CBG05235-RELATED"/>
    <property type="match status" value="1"/>
</dbReference>
<feature type="transmembrane region" description="Helical" evidence="1">
    <location>
        <begin position="95"/>
        <end position="120"/>
    </location>
</feature>
<accession>A0A811LLQ9</accession>
<evidence type="ECO:0000313" key="2">
    <source>
        <dbReference type="EMBL" id="CAD5228614.1"/>
    </source>
</evidence>
<dbReference type="EMBL" id="CAJFDH010000006">
    <property type="protein sequence ID" value="CAD5228614.1"/>
    <property type="molecule type" value="Genomic_DNA"/>
</dbReference>
<dbReference type="EMBL" id="CAJFCW020000006">
    <property type="protein sequence ID" value="CAG9124746.1"/>
    <property type="molecule type" value="Genomic_DNA"/>
</dbReference>
<feature type="transmembrane region" description="Helical" evidence="1">
    <location>
        <begin position="147"/>
        <end position="169"/>
    </location>
</feature>
<feature type="transmembrane region" description="Helical" evidence="1">
    <location>
        <begin position="37"/>
        <end position="57"/>
    </location>
</feature>
<sequence>MTPQIDPEPSPRYEAFEKWELEYMCCCRAVHVKQGSLMIGVVSAILILYSLLSLLLSSEKNSVYEYVQLMMLIFDMATVICLLEGVRRENHKMLLPYLIYMFQVSTVLLATCSFGIYIFLYPQNNYGYLASNMLFDSTQSNFKAVKVAGLFVMISCFIALLLTFWWAYVAKSLSDRPIRLYKCEDGRPTKDLKDSEKCYKGQDLYKSPKCLRYFDPGLDQAVGQGLSQRLGRKLGQEISQKSLTLSEKAKKRKHQAGYQLFRAFVVYKQTEADLKVNDHLSFVFVSG</sequence>
<organism evidence="2 3">
    <name type="scientific">Bursaphelenchus okinawaensis</name>
    <dbReference type="NCBI Taxonomy" id="465554"/>
    <lineage>
        <taxon>Eukaryota</taxon>
        <taxon>Metazoa</taxon>
        <taxon>Ecdysozoa</taxon>
        <taxon>Nematoda</taxon>
        <taxon>Chromadorea</taxon>
        <taxon>Rhabditida</taxon>
        <taxon>Tylenchina</taxon>
        <taxon>Tylenchomorpha</taxon>
        <taxon>Aphelenchoidea</taxon>
        <taxon>Aphelenchoididae</taxon>
        <taxon>Bursaphelenchus</taxon>
    </lineage>
</organism>
<keyword evidence="1" id="KW-1133">Transmembrane helix</keyword>
<keyword evidence="1" id="KW-0812">Transmembrane</keyword>
<evidence type="ECO:0000256" key="1">
    <source>
        <dbReference type="SAM" id="Phobius"/>
    </source>
</evidence>
<name>A0A811LLQ9_9BILA</name>
<gene>
    <name evidence="2" type="ORF">BOKJ2_LOCUS12766</name>
</gene>
<reference evidence="2" key="1">
    <citation type="submission" date="2020-09" db="EMBL/GenBank/DDBJ databases">
        <authorList>
            <person name="Kikuchi T."/>
        </authorList>
    </citation>
    <scope>NUCLEOTIDE SEQUENCE</scope>
    <source>
        <strain evidence="2">SH1</strain>
    </source>
</reference>
<keyword evidence="3" id="KW-1185">Reference proteome</keyword>
<proteinExistence type="predicted"/>
<comment type="caution">
    <text evidence="2">The sequence shown here is derived from an EMBL/GenBank/DDBJ whole genome shotgun (WGS) entry which is preliminary data.</text>
</comment>
<dbReference type="AlphaFoldDB" id="A0A811LLQ9"/>
<keyword evidence="1" id="KW-0472">Membrane</keyword>
<dbReference type="Proteomes" id="UP000783686">
    <property type="component" value="Unassembled WGS sequence"/>
</dbReference>
<dbReference type="OrthoDB" id="5862767at2759"/>
<protein>
    <submittedName>
        <fullName evidence="2">Uncharacterized protein</fullName>
    </submittedName>
</protein>
<dbReference type="Proteomes" id="UP000614601">
    <property type="component" value="Unassembled WGS sequence"/>
</dbReference>
<feature type="transmembrane region" description="Helical" evidence="1">
    <location>
        <begin position="63"/>
        <end position="83"/>
    </location>
</feature>